<evidence type="ECO:0000313" key="5">
    <source>
        <dbReference type="EMBL" id="ALH22994.1"/>
    </source>
</evidence>
<dbReference type="InterPro" id="IPR016112">
    <property type="entry name" value="VP_dsDNA_II"/>
</dbReference>
<gene>
    <name evidence="5" type="ORF">ceV_088</name>
</gene>
<dbReference type="KEGG" id="vg:26048955"/>
<dbReference type="GO" id="GO:0019028">
    <property type="term" value="C:viral capsid"/>
    <property type="evidence" value="ECO:0007669"/>
    <property type="project" value="UniProtKB-KW"/>
</dbReference>
<keyword evidence="2" id="KW-0167">Capsid protein</keyword>
<dbReference type="SUPFAM" id="SSF49749">
    <property type="entry name" value="Group II dsDNA viruses VP"/>
    <property type="match status" value="2"/>
</dbReference>
<keyword evidence="6" id="KW-1185">Reference proteome</keyword>
<name>A0A0N9QA50_9VIRU</name>
<sequence length="670" mass="77961">MGGGLLNLVAKGNINVILNGNPQKTFFKKTYAKYTNFGLQRFKISYQNQNRITLFANSIFKFRIPSDGDMLLDTFFSINLPNIYSPIYVRPTPLDENGEAVPKDSNKNPYCQPYEFKWIENIGSQLIRKVTYLIDGRPIQEYSGHYLYCKSQRDLTSSGREQFDQMTGNIVELNDPANFSNNNGNYPNASWGGLSRSEWQNGIQPSIKGRQLFIPLYLWETFSSYQAVPLVSLYYSRLEVHIECRPFSELFVVRDLNYYDKFINDICYNTGLPCNQNDIFKYYNPPFIAPNFNDFRYQHGFFLEEPPLRSRCLGDISYNQYIQTTDKQGNSITKIQTEQDVFKYIAQLNYTEKDPVTNVTLYCTYAFLSNNERIRIAGIPQRYLVKQVYEKTIPLVQGFHRENVNATGLTVSWMWVFQRSDVVLRNEWSNYSNWPYRNKMPYPSVLALDLSFTLTDLERVNTPYITPVGFACNNNIEERFNPCLQYITGPIHPGNQKEIMTEWGLYCDELERETLFPDGINNYIEKYLVLDGDLEDGIYNYSFNIEKTTRQQPSGSMNMSKFTNVAFEFETIDPWREMIPNAIDEPGGLDLNLHCYNNDKYQNYIDDSWGEKAFGENNDSTYFNYVSPGGQIVSVNNGNYLDFDYNYNLTIMEERFNILEFSGGMGKLLF</sequence>
<dbReference type="Pfam" id="PF16903">
    <property type="entry name" value="Capsid_N"/>
    <property type="match status" value="1"/>
</dbReference>
<evidence type="ECO:0000259" key="4">
    <source>
        <dbReference type="Pfam" id="PF16903"/>
    </source>
</evidence>
<evidence type="ECO:0000256" key="2">
    <source>
        <dbReference type="ARBA" id="ARBA00022561"/>
    </source>
</evidence>
<accession>A0A0N9QA50</accession>
<proteinExistence type="predicted"/>
<protein>
    <submittedName>
        <fullName evidence="5">Major capsid protein 2</fullName>
    </submittedName>
</protein>
<dbReference type="Gene3D" id="2.70.9.10">
    <property type="entry name" value="Adenovirus Type 2 Hexon, domain 4"/>
    <property type="match status" value="1"/>
</dbReference>
<dbReference type="OrthoDB" id="10338at10239"/>
<reference evidence="5 6" key="1">
    <citation type="journal article" date="2015" name="Genome Announc.">
        <title>The 474-Kilobase-Pair Complete Genome Sequence of CeV-01B, a Virus Infecting Haptolina (Chrysochromulina) ericina (Prymnesiophyceae).</title>
        <authorList>
            <person name="Gallot-Lavallee L."/>
            <person name="Pagarete A."/>
            <person name="Legendre M."/>
            <person name="Santini S."/>
            <person name="Sandaa R.A."/>
            <person name="Himmelbauer H."/>
            <person name="Ogata H."/>
            <person name="Bratbak G."/>
            <person name="Claverie J.M."/>
        </authorList>
    </citation>
    <scope>NUCLEOTIDE SEQUENCE [LARGE SCALE GENOMIC DNA]</scope>
    <source>
        <strain evidence="5">CeV-01B</strain>
    </source>
</reference>
<dbReference type="InterPro" id="IPR031654">
    <property type="entry name" value="Capsid_N"/>
</dbReference>
<keyword evidence="3" id="KW-0946">Virion</keyword>
<dbReference type="Gene3D" id="2.70.9.20">
    <property type="entry name" value="Major capsid protein Vp54"/>
    <property type="match status" value="1"/>
</dbReference>
<feature type="domain" description="Major capsid protein N-terminal" evidence="4">
    <location>
        <begin position="25"/>
        <end position="255"/>
    </location>
</feature>
<dbReference type="Proteomes" id="UP000203826">
    <property type="component" value="Segment"/>
</dbReference>
<dbReference type="InterPro" id="IPR038519">
    <property type="entry name" value="MCP_C_sf"/>
</dbReference>
<evidence type="ECO:0000313" key="6">
    <source>
        <dbReference type="Proteomes" id="UP000203826"/>
    </source>
</evidence>
<evidence type="ECO:0000256" key="3">
    <source>
        <dbReference type="ARBA" id="ARBA00022844"/>
    </source>
</evidence>
<evidence type="ECO:0000256" key="1">
    <source>
        <dbReference type="ARBA" id="ARBA00004328"/>
    </source>
</evidence>
<comment type="subcellular location">
    <subcellularLocation>
        <location evidence="1">Virion</location>
    </subcellularLocation>
</comment>
<dbReference type="EMBL" id="KT820662">
    <property type="protein sequence ID" value="ALH22994.1"/>
    <property type="molecule type" value="Genomic_DNA"/>
</dbReference>
<organism evidence="5 6">
    <name type="scientific">Chrysochromulina ericina virus CeV-01B</name>
    <dbReference type="NCBI Taxonomy" id="3070830"/>
    <lineage>
        <taxon>Viruses</taxon>
        <taxon>Varidnaviria</taxon>
        <taxon>Bamfordvirae</taxon>
        <taxon>Nucleocytoviricota</taxon>
        <taxon>Megaviricetes</taxon>
        <taxon>Imitervirales</taxon>
        <taxon>Mesomimiviridae</taxon>
        <taxon>Tethysvirus</taxon>
        <taxon>Tethysvirus raunefjordenense</taxon>
    </lineage>
</organism>